<dbReference type="PANTHER" id="PTHR24356:SF163">
    <property type="entry name" value="3-PHOSPHOINOSITIDE-DEPENDENT PROTEIN KINASE 1-RELATED"/>
    <property type="match status" value="1"/>
</dbReference>
<reference evidence="13" key="1">
    <citation type="journal article" date="2023" name="Commun. Biol.">
        <title>Genome analysis of Parmales, the sister group of diatoms, reveals the evolutionary specialization of diatoms from phago-mixotrophs to photoautotrophs.</title>
        <authorList>
            <person name="Ban H."/>
            <person name="Sato S."/>
            <person name="Yoshikawa S."/>
            <person name="Yamada K."/>
            <person name="Nakamura Y."/>
            <person name="Ichinomiya M."/>
            <person name="Sato N."/>
            <person name="Blanc-Mathieu R."/>
            <person name="Endo H."/>
            <person name="Kuwata A."/>
            <person name="Ogata H."/>
        </authorList>
    </citation>
    <scope>NUCLEOTIDE SEQUENCE [LARGE SCALE GENOMIC DNA]</scope>
    <source>
        <strain evidence="13">NIES 3699</strain>
    </source>
</reference>
<feature type="region of interest" description="Disordered" evidence="10">
    <location>
        <begin position="410"/>
        <end position="439"/>
    </location>
</feature>
<evidence type="ECO:0000256" key="5">
    <source>
        <dbReference type="ARBA" id="ARBA00022777"/>
    </source>
</evidence>
<dbReference type="InterPro" id="IPR017441">
    <property type="entry name" value="Protein_kinase_ATP_BS"/>
</dbReference>
<evidence type="ECO:0000256" key="2">
    <source>
        <dbReference type="ARBA" id="ARBA00022527"/>
    </source>
</evidence>
<dbReference type="GO" id="GO:0005524">
    <property type="term" value="F:ATP binding"/>
    <property type="evidence" value="ECO:0007669"/>
    <property type="project" value="UniProtKB-UniRule"/>
</dbReference>
<dbReference type="PROSITE" id="PS00108">
    <property type="entry name" value="PROTEIN_KINASE_ST"/>
    <property type="match status" value="1"/>
</dbReference>
<dbReference type="Pfam" id="PF00069">
    <property type="entry name" value="Pkinase"/>
    <property type="match status" value="2"/>
</dbReference>
<feature type="compositionally biased region" description="Low complexity" evidence="10">
    <location>
        <begin position="172"/>
        <end position="181"/>
    </location>
</feature>
<keyword evidence="6 9" id="KW-0067">ATP-binding</keyword>
<dbReference type="PANTHER" id="PTHR24356">
    <property type="entry name" value="SERINE/THREONINE-PROTEIN KINASE"/>
    <property type="match status" value="1"/>
</dbReference>
<keyword evidence="13" id="KW-1185">Reference proteome</keyword>
<feature type="compositionally biased region" description="Basic and acidic residues" evidence="10">
    <location>
        <begin position="87"/>
        <end position="98"/>
    </location>
</feature>
<dbReference type="EC" id="2.7.11.1" evidence="1"/>
<dbReference type="GO" id="GO:0035556">
    <property type="term" value="P:intracellular signal transduction"/>
    <property type="evidence" value="ECO:0007669"/>
    <property type="project" value="TreeGrafter"/>
</dbReference>
<evidence type="ECO:0000256" key="3">
    <source>
        <dbReference type="ARBA" id="ARBA00022679"/>
    </source>
</evidence>
<keyword evidence="4 9" id="KW-0547">Nucleotide-binding</keyword>
<evidence type="ECO:0000256" key="6">
    <source>
        <dbReference type="ARBA" id="ARBA00022840"/>
    </source>
</evidence>
<dbReference type="Gene3D" id="3.30.200.20">
    <property type="entry name" value="Phosphorylase Kinase, domain 1"/>
    <property type="match status" value="1"/>
</dbReference>
<dbReference type="Gene3D" id="1.10.510.10">
    <property type="entry name" value="Transferase(Phosphotransferase) domain 1"/>
    <property type="match status" value="1"/>
</dbReference>
<comment type="catalytic activity">
    <reaction evidence="7">
        <text>L-threonyl-[protein] + ATP = O-phospho-L-threonyl-[protein] + ADP + H(+)</text>
        <dbReference type="Rhea" id="RHEA:46608"/>
        <dbReference type="Rhea" id="RHEA-COMP:11060"/>
        <dbReference type="Rhea" id="RHEA-COMP:11605"/>
        <dbReference type="ChEBI" id="CHEBI:15378"/>
        <dbReference type="ChEBI" id="CHEBI:30013"/>
        <dbReference type="ChEBI" id="CHEBI:30616"/>
        <dbReference type="ChEBI" id="CHEBI:61977"/>
        <dbReference type="ChEBI" id="CHEBI:456216"/>
        <dbReference type="EC" id="2.7.11.1"/>
    </reaction>
</comment>
<feature type="compositionally biased region" description="Basic and acidic residues" evidence="10">
    <location>
        <begin position="413"/>
        <end position="439"/>
    </location>
</feature>
<feature type="compositionally biased region" description="Polar residues" evidence="10">
    <location>
        <begin position="144"/>
        <end position="155"/>
    </location>
</feature>
<dbReference type="Proteomes" id="UP001165160">
    <property type="component" value="Unassembled WGS sequence"/>
</dbReference>
<feature type="binding site" evidence="9">
    <location>
        <position position="272"/>
    </location>
    <ligand>
        <name>ATP</name>
        <dbReference type="ChEBI" id="CHEBI:30616"/>
    </ligand>
</feature>
<accession>A0A9W6Z4H5</accession>
<feature type="compositionally biased region" description="Acidic residues" evidence="10">
    <location>
        <begin position="629"/>
        <end position="639"/>
    </location>
</feature>
<dbReference type="PROSITE" id="PS00107">
    <property type="entry name" value="PROTEIN_KINASE_ATP"/>
    <property type="match status" value="1"/>
</dbReference>
<feature type="region of interest" description="Disordered" evidence="10">
    <location>
        <begin position="66"/>
        <end position="98"/>
    </location>
</feature>
<dbReference type="InterPro" id="IPR011009">
    <property type="entry name" value="Kinase-like_dom_sf"/>
</dbReference>
<evidence type="ECO:0000256" key="1">
    <source>
        <dbReference type="ARBA" id="ARBA00012513"/>
    </source>
</evidence>
<comment type="caution">
    <text evidence="12">The sequence shown here is derived from an EMBL/GenBank/DDBJ whole genome shotgun (WGS) entry which is preliminary data.</text>
</comment>
<organism evidence="12 13">
    <name type="scientific">Triparma verrucosa</name>
    <dbReference type="NCBI Taxonomy" id="1606542"/>
    <lineage>
        <taxon>Eukaryota</taxon>
        <taxon>Sar</taxon>
        <taxon>Stramenopiles</taxon>
        <taxon>Ochrophyta</taxon>
        <taxon>Bolidophyceae</taxon>
        <taxon>Parmales</taxon>
        <taxon>Triparmaceae</taxon>
        <taxon>Triparma</taxon>
    </lineage>
</organism>
<evidence type="ECO:0000313" key="13">
    <source>
        <dbReference type="Proteomes" id="UP001165160"/>
    </source>
</evidence>
<evidence type="ECO:0000313" key="12">
    <source>
        <dbReference type="EMBL" id="GMH47144.1"/>
    </source>
</evidence>
<comment type="catalytic activity">
    <reaction evidence="8">
        <text>L-seryl-[protein] + ATP = O-phospho-L-seryl-[protein] + ADP + H(+)</text>
        <dbReference type="Rhea" id="RHEA:17989"/>
        <dbReference type="Rhea" id="RHEA-COMP:9863"/>
        <dbReference type="Rhea" id="RHEA-COMP:11604"/>
        <dbReference type="ChEBI" id="CHEBI:15378"/>
        <dbReference type="ChEBI" id="CHEBI:29999"/>
        <dbReference type="ChEBI" id="CHEBI:30616"/>
        <dbReference type="ChEBI" id="CHEBI:83421"/>
        <dbReference type="ChEBI" id="CHEBI:456216"/>
        <dbReference type="EC" id="2.7.11.1"/>
    </reaction>
</comment>
<feature type="region of interest" description="Disordered" evidence="10">
    <location>
        <begin position="591"/>
        <end position="659"/>
    </location>
</feature>
<feature type="domain" description="Protein kinase" evidence="11">
    <location>
        <begin position="237"/>
        <end position="542"/>
    </location>
</feature>
<feature type="compositionally biased region" description="Basic and acidic residues" evidence="10">
    <location>
        <begin position="595"/>
        <end position="613"/>
    </location>
</feature>
<gene>
    <name evidence="12" type="ORF">TrVE_jg3050</name>
</gene>
<dbReference type="AlphaFoldDB" id="A0A9W6Z4H5"/>
<name>A0A9W6Z4H5_9STRA</name>
<feature type="compositionally biased region" description="Acidic residues" evidence="10">
    <location>
        <begin position="647"/>
        <end position="659"/>
    </location>
</feature>
<evidence type="ECO:0000256" key="9">
    <source>
        <dbReference type="PROSITE-ProRule" id="PRU10141"/>
    </source>
</evidence>
<dbReference type="InterPro" id="IPR008271">
    <property type="entry name" value="Ser/Thr_kinase_AS"/>
</dbReference>
<evidence type="ECO:0000256" key="10">
    <source>
        <dbReference type="SAM" id="MobiDB-lite"/>
    </source>
</evidence>
<feature type="region of interest" description="Disordered" evidence="10">
    <location>
        <begin position="141"/>
        <end position="219"/>
    </location>
</feature>
<dbReference type="GO" id="GO:0004674">
    <property type="term" value="F:protein serine/threonine kinase activity"/>
    <property type="evidence" value="ECO:0007669"/>
    <property type="project" value="UniProtKB-KW"/>
</dbReference>
<evidence type="ECO:0000259" key="11">
    <source>
        <dbReference type="PROSITE" id="PS50011"/>
    </source>
</evidence>
<sequence length="659" mass="73851">MCSNYFGQKVFEAENDWKTFIKAVAGNLEKGWNVTVDKMRYLVLKEVEVELGCEEFERIVESIYGSDSSLPSSPSSSDSSVDSVASSDEHKQRIERVSIKSTTFNSTVGVDATIKEQMKGGKVPSTITGVAPWAFGNAGRPPSFKSSLPPQNQRKGFNPPATITGVAPWAQPSSSPSPLKPSFKKPKPTPPSPSKPSKNFQQYLTSITPPPSTSSPWSLTQLSPHPTLLPSLKFHSLVFGQTLGSGTFSTVKYARKIMKKSSRSTWDEYAVKIIDTNTVEKHSYSINIVREISVLKVMTARCFTRLVSSFRYSGKCYLVMEYCGRDLFDLVVENGSLDLESSRFVMGECAVGLEEVKRLGIVYGDFKPENVMITESGHVKIGDFGGARPYTPSAKELIKNIMKKENLSNLRNGDWKTEPEEKRDIPTSDTKESLEDSDSDYRVEGTASYLPPEVIRGSFPNFGADVWGWGCVLFFCMTGKPPLMEFDDESTMKKVVEFADGGGDIFDGEDVEEMAEEVIRGCCEVDEGKRLSIEGVIGHEWFENIDVYKLYDSTPPEMNVGKVKKGMVDEKWKRRQHSMIWSPTNERYDFDEESTSLKKGDKGEEERFLREPYYDIDDDNSGEEKDMILCDEEKEEEEKGIEGLDFIGEEEEEEKGGDF</sequence>
<keyword evidence="2" id="KW-0723">Serine/threonine-protein kinase</keyword>
<feature type="compositionally biased region" description="Low complexity" evidence="10">
    <location>
        <begin position="66"/>
        <end position="86"/>
    </location>
</feature>
<keyword evidence="5" id="KW-0418">Kinase</keyword>
<protein>
    <recommendedName>
        <fullName evidence="1">non-specific serine/threonine protein kinase</fullName>
        <ecNumber evidence="1">2.7.11.1</ecNumber>
    </recommendedName>
</protein>
<dbReference type="InterPro" id="IPR000719">
    <property type="entry name" value="Prot_kinase_dom"/>
</dbReference>
<keyword evidence="3" id="KW-0808">Transferase</keyword>
<proteinExistence type="predicted"/>
<dbReference type="PROSITE" id="PS50011">
    <property type="entry name" value="PROTEIN_KINASE_DOM"/>
    <property type="match status" value="1"/>
</dbReference>
<evidence type="ECO:0000256" key="7">
    <source>
        <dbReference type="ARBA" id="ARBA00047899"/>
    </source>
</evidence>
<dbReference type="InterPro" id="IPR050236">
    <property type="entry name" value="Ser_Thr_kinase_AGC"/>
</dbReference>
<dbReference type="SUPFAM" id="SSF56112">
    <property type="entry name" value="Protein kinase-like (PK-like)"/>
    <property type="match status" value="1"/>
</dbReference>
<evidence type="ECO:0000256" key="8">
    <source>
        <dbReference type="ARBA" id="ARBA00048679"/>
    </source>
</evidence>
<dbReference type="EMBL" id="BRXX01000574">
    <property type="protein sequence ID" value="GMH47144.1"/>
    <property type="molecule type" value="Genomic_DNA"/>
</dbReference>
<evidence type="ECO:0000256" key="4">
    <source>
        <dbReference type="ARBA" id="ARBA00022741"/>
    </source>
</evidence>